<evidence type="ECO:0000313" key="1">
    <source>
        <dbReference type="EMBL" id="KKY18838.1"/>
    </source>
</evidence>
<reference evidence="1 2" key="2">
    <citation type="submission" date="2015-05" db="EMBL/GenBank/DDBJ databases">
        <title>Distinctive expansion of gene families associated with plant cell wall degradation and secondary metabolism in the genomes of grapevine trunk pathogens.</title>
        <authorList>
            <person name="Lawrence D.P."/>
            <person name="Travadon R."/>
            <person name="Rolshausen P.E."/>
            <person name="Baumgartner K."/>
        </authorList>
    </citation>
    <scope>NUCLEOTIDE SEQUENCE [LARGE SCALE GENOMIC DNA]</scope>
    <source>
        <strain evidence="1">DS831</strain>
    </source>
</reference>
<dbReference type="Proteomes" id="UP000034182">
    <property type="component" value="Unassembled WGS sequence"/>
</dbReference>
<gene>
    <name evidence="1" type="ORF">UCDDS831_g05778</name>
</gene>
<accession>A0A0G2G508</accession>
<dbReference type="AlphaFoldDB" id="A0A0G2G508"/>
<sequence length="523" mass="58544">MRPAALAIDWAAIRHAALGFALLAGVKLIAFAFDRGIEAYVGLVTRLFEAEPWTPYEDLAVPNEPQPVLDWSRCALLHNRIVELGWLGHNHGSGRDAATRDKTTWWAKYQDEAERIQDRLTPDLVDFLQHAQMPEEGLTFTHELAGLAHPHTMFSYLDNFDEGEHMLLLYEAPWDVSGDMFGLVFDKYDTLVHFFPWPDGVHRRDVNWFPLELAFGTYLGMIEAGRYVALPSGQFEGDHLDPVHSPWAKMAWETKGGIERTIAKIDLLMQAIWERMPAEAQTEQRQLRRQQRMISETSLLRGHGPAAAGNSFLHLFLTRAPGCPFDYIAPGLKCPTDETIASILAEPPVPASYAAAGRDRSALPVLLFPSDERVQDDVDGGDFYGWYNATLTGVRGGLYLDGASHHAGYQDGAQLVTPFGIGRKGWARTGDGREIRDLPWRMFDETRAAHGSEAYVSLFQLGNNAFTYAHHTPLHVILDHWLDLVEKGLWAVGPAGVEGGMEVFGMADSEEHWWRYCVQPATG</sequence>
<proteinExistence type="predicted"/>
<organism evidence="1 2">
    <name type="scientific">Diplodia seriata</name>
    <dbReference type="NCBI Taxonomy" id="420778"/>
    <lineage>
        <taxon>Eukaryota</taxon>
        <taxon>Fungi</taxon>
        <taxon>Dikarya</taxon>
        <taxon>Ascomycota</taxon>
        <taxon>Pezizomycotina</taxon>
        <taxon>Dothideomycetes</taxon>
        <taxon>Dothideomycetes incertae sedis</taxon>
        <taxon>Botryosphaeriales</taxon>
        <taxon>Botryosphaeriaceae</taxon>
        <taxon>Diplodia</taxon>
    </lineage>
</organism>
<dbReference type="EMBL" id="LAQI01000120">
    <property type="protein sequence ID" value="KKY18838.1"/>
    <property type="molecule type" value="Genomic_DNA"/>
</dbReference>
<protein>
    <submittedName>
        <fullName evidence="1">Uncharacterized protein</fullName>
    </submittedName>
</protein>
<reference evidence="1 2" key="1">
    <citation type="submission" date="2015-03" db="EMBL/GenBank/DDBJ databases">
        <authorList>
            <person name="Morales-Cruz A."/>
            <person name="Amrine K.C."/>
            <person name="Cantu D."/>
        </authorList>
    </citation>
    <scope>NUCLEOTIDE SEQUENCE [LARGE SCALE GENOMIC DNA]</scope>
    <source>
        <strain evidence="1">DS831</strain>
    </source>
</reference>
<evidence type="ECO:0000313" key="2">
    <source>
        <dbReference type="Proteomes" id="UP000034182"/>
    </source>
</evidence>
<name>A0A0G2G508_9PEZI</name>
<comment type="caution">
    <text evidence="1">The sequence shown here is derived from an EMBL/GenBank/DDBJ whole genome shotgun (WGS) entry which is preliminary data.</text>
</comment>